<accession>A0A0B0EH39</accession>
<protein>
    <recommendedName>
        <fullName evidence="3">FecR protein domain-containing protein</fullName>
    </recommendedName>
</protein>
<dbReference type="Pfam" id="PF04773">
    <property type="entry name" value="FecR"/>
    <property type="match status" value="1"/>
</dbReference>
<dbReference type="PANTHER" id="PTHR30093">
    <property type="entry name" value="GENERAL SECRETION PATHWAY PROTEIN G"/>
    <property type="match status" value="1"/>
</dbReference>
<organism evidence="4 5">
    <name type="scientific">Candidatus Scalindua brodae</name>
    <dbReference type="NCBI Taxonomy" id="237368"/>
    <lineage>
        <taxon>Bacteria</taxon>
        <taxon>Pseudomonadati</taxon>
        <taxon>Planctomycetota</taxon>
        <taxon>Candidatus Brocadiia</taxon>
        <taxon>Candidatus Brocadiales</taxon>
        <taxon>Candidatus Scalinduaceae</taxon>
        <taxon>Candidatus Scalindua</taxon>
    </lineage>
</organism>
<comment type="caution">
    <text evidence="4">The sequence shown here is derived from an EMBL/GenBank/DDBJ whole genome shotgun (WGS) entry which is preliminary data.</text>
</comment>
<keyword evidence="2" id="KW-1133">Transmembrane helix</keyword>
<evidence type="ECO:0000313" key="4">
    <source>
        <dbReference type="EMBL" id="KHE91869.1"/>
    </source>
</evidence>
<dbReference type="InterPro" id="IPR021655">
    <property type="entry name" value="Put_metal-bd"/>
</dbReference>
<sequence length="686" mass="72742">MWKLYYKHRNSGFTLIELLVTISIIGILGGIGVVTVGKIKGTKNQATCISNLRGISQGLQSYYNDFRAFPDDGYPDDPNDTMPLSTELAGYITTESTFICPTDNDPTSISDFASYDPYYVARKGSYGENELAIGCPRHRGAKSSTSAFSTGATEITKIGAVQVNGQEIPPDGTTAQRTISSVNDVMTFADGSTVTITNASGVDYSCFLVQSVRLADGTLYSIIKVQDEGDIDVQVTSGSKFEIVTPSAIVGVRGTQFTVTTTNLGFTTDVVLTTGTVVLQNRDTGKTATLTEGGTTTGTVDVPMHTHMHYHVDGTYHSHSHPSQNNAHHGNPAAARKAAAASTTASEDNDGDGYSENEGDCDDTNAAVYPGAADTPDNGIDEDCDGQDATVSNDVDADGYTVAQGDCDDNDASVNPGETETAYNGIDDDCNPSTPDDDIDGDTYLVATDCDDSNPAVNPGALEILDNGKDDDCDPNTVDSSVEQALLDMINDPEVDVNDLEDALTAASPLSDVVLYALIDKEIMNSNDYEQILTLNSPLSDNILNKMINQDIMNNGSYSDVLELNSPLSDAVLTTMINQGTILSSNNYDTILALNSPLTDSVLITMINKGTIMNSGSYSSVLTPHNPLSEPVLDAMVTIGTIMNSSTYRDILISNSPLPLSILTKVNLGTPPLDPLDLIAVLAAQL</sequence>
<dbReference type="InterPro" id="IPR012902">
    <property type="entry name" value="N_methyl_site"/>
</dbReference>
<keyword evidence="2" id="KW-0472">Membrane</keyword>
<feature type="domain" description="FecR protein" evidence="3">
    <location>
        <begin position="186"/>
        <end position="277"/>
    </location>
</feature>
<dbReference type="InterPro" id="IPR006860">
    <property type="entry name" value="FecR"/>
</dbReference>
<dbReference type="eggNOG" id="COG2165">
    <property type="taxonomic scope" value="Bacteria"/>
</dbReference>
<evidence type="ECO:0000256" key="2">
    <source>
        <dbReference type="SAM" id="Phobius"/>
    </source>
</evidence>
<dbReference type="eggNOG" id="COG4964">
    <property type="taxonomic scope" value="Bacteria"/>
</dbReference>
<dbReference type="PANTHER" id="PTHR30093:SF2">
    <property type="entry name" value="TYPE II SECRETION SYSTEM PROTEIN H"/>
    <property type="match status" value="1"/>
</dbReference>
<dbReference type="SUPFAM" id="SSF54523">
    <property type="entry name" value="Pili subunits"/>
    <property type="match status" value="1"/>
</dbReference>
<feature type="transmembrane region" description="Helical" evidence="2">
    <location>
        <begin position="12"/>
        <end position="34"/>
    </location>
</feature>
<dbReference type="InterPro" id="IPR045584">
    <property type="entry name" value="Pilin-like"/>
</dbReference>
<evidence type="ECO:0000256" key="1">
    <source>
        <dbReference type="SAM" id="MobiDB-lite"/>
    </source>
</evidence>
<feature type="compositionally biased region" description="Acidic residues" evidence="1">
    <location>
        <begin position="347"/>
        <end position="363"/>
    </location>
</feature>
<evidence type="ECO:0000313" key="5">
    <source>
        <dbReference type="Proteomes" id="UP000030652"/>
    </source>
</evidence>
<dbReference type="AlphaFoldDB" id="A0A0B0EH39"/>
<evidence type="ECO:0000259" key="3">
    <source>
        <dbReference type="Pfam" id="PF04773"/>
    </source>
</evidence>
<feature type="region of interest" description="Disordered" evidence="1">
    <location>
        <begin position="312"/>
        <end position="393"/>
    </location>
</feature>
<dbReference type="Pfam" id="PF11617">
    <property type="entry name" value="Cu-binding_MopE"/>
    <property type="match status" value="3"/>
</dbReference>
<name>A0A0B0EH39_9BACT</name>
<proteinExistence type="predicted"/>
<gene>
    <name evidence="4" type="ORF">SCABRO_02395</name>
</gene>
<keyword evidence="2" id="KW-0812">Transmembrane</keyword>
<dbReference type="EMBL" id="JRYO01000169">
    <property type="protein sequence ID" value="KHE91869.1"/>
    <property type="molecule type" value="Genomic_DNA"/>
</dbReference>
<dbReference type="Pfam" id="PF07963">
    <property type="entry name" value="N_methyl"/>
    <property type="match status" value="1"/>
</dbReference>
<reference evidence="4 5" key="1">
    <citation type="submission" date="2014-10" db="EMBL/GenBank/DDBJ databases">
        <title>Draft genome of anammox bacterium scalindua brodae, obtained using differential coverage binning of sequence data from two enrichment reactors.</title>
        <authorList>
            <person name="Speth D.R."/>
            <person name="Russ L."/>
            <person name="Kartal B."/>
            <person name="Op den Camp H.J."/>
            <person name="Dutilh B.E."/>
            <person name="Jetten M.S."/>
        </authorList>
    </citation>
    <scope>NUCLEOTIDE SEQUENCE [LARGE SCALE GENOMIC DNA]</scope>
    <source>
        <strain evidence="4">RU1</strain>
    </source>
</reference>
<dbReference type="Proteomes" id="UP000030652">
    <property type="component" value="Unassembled WGS sequence"/>
</dbReference>
<feature type="compositionally biased region" description="Low complexity" evidence="1">
    <location>
        <begin position="333"/>
        <end position="346"/>
    </location>
</feature>
<dbReference type="Gene3D" id="3.30.700.10">
    <property type="entry name" value="Glycoprotein, Type 4 Pilin"/>
    <property type="match status" value="1"/>
</dbReference>
<dbReference type="NCBIfam" id="TIGR02532">
    <property type="entry name" value="IV_pilin_GFxxxE"/>
    <property type="match status" value="1"/>
</dbReference>